<reference evidence="1" key="1">
    <citation type="submission" date="2025-08" db="UniProtKB">
        <authorList>
            <consortium name="RefSeq"/>
        </authorList>
    </citation>
    <scope>IDENTIFICATION</scope>
</reference>
<dbReference type="STRING" id="4097.A0A1S4DHW3"/>
<dbReference type="OrthoDB" id="411615at2759"/>
<dbReference type="PaxDb" id="4097-A0A1S4DHW3"/>
<proteinExistence type="predicted"/>
<dbReference type="KEGG" id="nta:107829880"/>
<dbReference type="RefSeq" id="XP_016512869.1">
    <property type="nucleotide sequence ID" value="XM_016657383.1"/>
</dbReference>
<gene>
    <name evidence="1" type="primary">LOC107829880</name>
</gene>
<protein>
    <recommendedName>
        <fullName evidence="2">Reverse transcriptase Ty1/copia-type domain-containing protein</fullName>
    </recommendedName>
</protein>
<evidence type="ECO:0008006" key="2">
    <source>
        <dbReference type="Google" id="ProtNLM"/>
    </source>
</evidence>
<name>A0A1S4DHW3_TOBAC</name>
<accession>A0A1S4DHW3</accession>
<dbReference type="AlphaFoldDB" id="A0A1S4DHW3"/>
<sequence>MVRQKVCDVKDPLLCFSVLSLLLSKFSVSLFRSSVLFSPLQKGYKLLDLEHNVFFISRDVTFFDVAFPFQNPENSPMLNSNQGHSQSLLIPVSTKTPELHVSHVDYVRRSSTELHVPPVDDVRRSSRTSRPPIWLKNYVRADKATQSNSCRYPIAAVIGYDQLSPKYQSYLSQISSEQEPNRYYEAAKDKRWIEAMQAEINALEDNKTWEIVPLPPRKRAIECKWVYKIKYKATGEVERFKSRLVARG</sequence>
<organism evidence="1">
    <name type="scientific">Nicotiana tabacum</name>
    <name type="common">Common tobacco</name>
    <dbReference type="NCBI Taxonomy" id="4097"/>
    <lineage>
        <taxon>Eukaryota</taxon>
        <taxon>Viridiplantae</taxon>
        <taxon>Streptophyta</taxon>
        <taxon>Embryophyta</taxon>
        <taxon>Tracheophyta</taxon>
        <taxon>Spermatophyta</taxon>
        <taxon>Magnoliopsida</taxon>
        <taxon>eudicotyledons</taxon>
        <taxon>Gunneridae</taxon>
        <taxon>Pentapetalae</taxon>
        <taxon>asterids</taxon>
        <taxon>lamiids</taxon>
        <taxon>Solanales</taxon>
        <taxon>Solanaceae</taxon>
        <taxon>Nicotianoideae</taxon>
        <taxon>Nicotianeae</taxon>
        <taxon>Nicotiana</taxon>
    </lineage>
</organism>
<evidence type="ECO:0000313" key="1">
    <source>
        <dbReference type="RefSeq" id="XP_016512869.1"/>
    </source>
</evidence>
<dbReference type="OMA" id="RICCKFG"/>